<dbReference type="WBParaSite" id="MBELARI_LOCUS383">
    <property type="protein sequence ID" value="MBELARI_LOCUS383"/>
    <property type="gene ID" value="MBELARI_LOCUS383"/>
</dbReference>
<keyword evidence="1" id="KW-0472">Membrane</keyword>
<name>A0AAF3FD70_9BILA</name>
<accession>A0AAF3FD70</accession>
<dbReference type="AlphaFoldDB" id="A0AAF3FD70"/>
<dbReference type="Proteomes" id="UP000887575">
    <property type="component" value="Unassembled WGS sequence"/>
</dbReference>
<evidence type="ECO:0000313" key="3">
    <source>
        <dbReference type="WBParaSite" id="MBELARI_LOCUS383"/>
    </source>
</evidence>
<evidence type="ECO:0000313" key="2">
    <source>
        <dbReference type="Proteomes" id="UP000887575"/>
    </source>
</evidence>
<sequence>MGIDTNAEAENGDEKIGKNEETEMRTMIHLIALCFCISVLFVPTFGCARGVEEPPPPVPGENNFDAEEMISSQLFTIIMNNISCATCDEDLEDKIAPTEFAFPPTPGGPTDKPIVFTYKTAPNGCLVASAVCNPSAGPAVISALIITEKELTGPGTPQTETLQIPQEGGPLKTENFGIEFKCGPKADWLIGGKEGRGSVGSIICSAPLKKTARARFSKSRKWLH</sequence>
<keyword evidence="1" id="KW-0812">Transmembrane</keyword>
<protein>
    <submittedName>
        <fullName evidence="3">Uncharacterized protein</fullName>
    </submittedName>
</protein>
<organism evidence="2 3">
    <name type="scientific">Mesorhabditis belari</name>
    <dbReference type="NCBI Taxonomy" id="2138241"/>
    <lineage>
        <taxon>Eukaryota</taxon>
        <taxon>Metazoa</taxon>
        <taxon>Ecdysozoa</taxon>
        <taxon>Nematoda</taxon>
        <taxon>Chromadorea</taxon>
        <taxon>Rhabditida</taxon>
        <taxon>Rhabditina</taxon>
        <taxon>Rhabditomorpha</taxon>
        <taxon>Rhabditoidea</taxon>
        <taxon>Rhabditidae</taxon>
        <taxon>Mesorhabditinae</taxon>
        <taxon>Mesorhabditis</taxon>
    </lineage>
</organism>
<evidence type="ECO:0000256" key="1">
    <source>
        <dbReference type="SAM" id="Phobius"/>
    </source>
</evidence>
<reference evidence="3" key="1">
    <citation type="submission" date="2024-02" db="UniProtKB">
        <authorList>
            <consortium name="WormBaseParasite"/>
        </authorList>
    </citation>
    <scope>IDENTIFICATION</scope>
</reference>
<keyword evidence="2" id="KW-1185">Reference proteome</keyword>
<proteinExistence type="predicted"/>
<keyword evidence="1" id="KW-1133">Transmembrane helix</keyword>
<feature type="transmembrane region" description="Helical" evidence="1">
    <location>
        <begin position="27"/>
        <end position="46"/>
    </location>
</feature>